<dbReference type="InParanoid" id="F0XHX4"/>
<dbReference type="AlphaFoldDB" id="F0XHX4"/>
<dbReference type="GeneID" id="25975898"/>
<keyword evidence="3" id="KW-1185">Reference proteome</keyword>
<dbReference type="HOGENOM" id="CLU_010895_0_0_1"/>
<proteinExistence type="predicted"/>
<gene>
    <name evidence="2" type="ORF">CMQ_2862</name>
</gene>
<sequence>MSANTPLPVPSKAALRALRGIVLGTSCTLALITEDRRRRINMARSAIHNGNCIRSARRYHSDSNALADALEEEGSLTVENGVVHWKAADTNAQRLSRQERLLLAASTPSAEEKDKPGPVEQPHTQQLDSRHIQQPLPSLVQQADGYKSRIRPMLRPQNAVPNGTAAAAVGLADLPVVTAQLVELIAADSPARLEAAVKVLLSTECLFSSSSEDALSIPADQLQALRDASSALCRGCQEAGRMDLAQEVLRLAVQNLQLDEEAYFAHNPLPVVASLIPSNELMAAREKSEDTEADNDALDDTAVRQLRKAIWLFLPHLVGSRSRSATEFVPLARQLLERAFAVGKRRLIKSVYAAIVAYDGEMSGLMLWYIKRLHETERYKLIVWAYLAKPKAAVKLPTSGFLELGDRVVDAVRLTNTAKAGEILRFLSTVRSSDRQMRTSWVTELLHCQWRKGQDYEAVQQRFTALVTSKGGGLAARVHYPDGVYRVMVQIALEAGRTDEAEDFLATLRATNAAMADDIRVQGLFALQQAKQGDWEGVRARFGMAVTAAMSSGGRGLVAEDTERVFVPIVKEYTRTHTIGETEDFLKSYIDGLGIPPGRRLVTLLAHEYGALREVQSFVGWLEYCAQAGFEVDAAFSNAILNSCRKHWKFGFRDLRTMYRKLCVLSPNFEDRVTQTIMTHAAISDARYMGRPVKGRILSLRTGGKRIVGSTVTPIGNVGTVGTISTVSTASTASTASFVSPLSMSGRFLDEESLFLSMKHAFATGMVSKAVRLYRRATHSGVQASERCLKLAVAAATRQASGRGSFDTAIELLRTAQLGGQDIDGAAAYVAVACIDVEGPAASARRGRNGAAAAVQSILAQLEASDVRVSDLALNRAAFCVFKAGHMRGAVALALSAANTPVAGGRPGYNVWNFAVLIAAYARLADAEGLRMTVDAATAAVLAERLAYNALKQARRRLRLMGGTAHVPPVDDMDESRDFYDPHSNSSRALLAVELGLDHARRVRRRLSSQRVQVEAATIDIMRRAALDAGCAPVDFDDVPFLHRRPSADSADAPQHPVVHHHTDSLDSLDLDGWELPDVPAAAAVATGPPLAAPLVACPT</sequence>
<dbReference type="RefSeq" id="XP_014172415.1">
    <property type="nucleotide sequence ID" value="XM_014316940.1"/>
</dbReference>
<name>F0XHX4_GROCL</name>
<evidence type="ECO:0000313" key="2">
    <source>
        <dbReference type="EMBL" id="EFX02933.1"/>
    </source>
</evidence>
<organism evidence="3">
    <name type="scientific">Grosmannia clavigera (strain kw1407 / UAMH 11150)</name>
    <name type="common">Blue stain fungus</name>
    <name type="synonym">Graphiocladiella clavigera</name>
    <dbReference type="NCBI Taxonomy" id="655863"/>
    <lineage>
        <taxon>Eukaryota</taxon>
        <taxon>Fungi</taxon>
        <taxon>Dikarya</taxon>
        <taxon>Ascomycota</taxon>
        <taxon>Pezizomycotina</taxon>
        <taxon>Sordariomycetes</taxon>
        <taxon>Sordariomycetidae</taxon>
        <taxon>Ophiostomatales</taxon>
        <taxon>Ophiostomataceae</taxon>
        <taxon>Leptographium</taxon>
    </lineage>
</organism>
<dbReference type="EMBL" id="GL629769">
    <property type="protein sequence ID" value="EFX02933.1"/>
    <property type="molecule type" value="Genomic_DNA"/>
</dbReference>
<evidence type="ECO:0008006" key="4">
    <source>
        <dbReference type="Google" id="ProtNLM"/>
    </source>
</evidence>
<reference evidence="2 3" key="1">
    <citation type="journal article" date="2011" name="Proc. Natl. Acad. Sci. U.S.A.">
        <title>Genome and transcriptome analyses of the mountain pine beetle-fungal symbiont Grosmannia clavigera, a lodgepole pine pathogen.</title>
        <authorList>
            <person name="DiGuistini S."/>
            <person name="Wang Y."/>
            <person name="Liao N.Y."/>
            <person name="Taylor G."/>
            <person name="Tanguay P."/>
            <person name="Feau N."/>
            <person name="Henrissat B."/>
            <person name="Chan S.K."/>
            <person name="Hesse-Orce U."/>
            <person name="Alamouti S.M."/>
            <person name="Tsui C.K.M."/>
            <person name="Docking R.T."/>
            <person name="Levasseur A."/>
            <person name="Haridas S."/>
            <person name="Robertson G."/>
            <person name="Birol I."/>
            <person name="Holt R.A."/>
            <person name="Marra M.A."/>
            <person name="Hamelin R.C."/>
            <person name="Hirst M."/>
            <person name="Jones S.J.M."/>
            <person name="Bohlmann J."/>
            <person name="Breuil C."/>
        </authorList>
    </citation>
    <scope>NUCLEOTIDE SEQUENCE [LARGE SCALE GENOMIC DNA]</scope>
    <source>
        <strain evidence="3">kw1407 / UAMH 11150</strain>
    </source>
</reference>
<dbReference type="eggNOG" id="ENOG502T09I">
    <property type="taxonomic scope" value="Eukaryota"/>
</dbReference>
<evidence type="ECO:0000256" key="1">
    <source>
        <dbReference type="SAM" id="MobiDB-lite"/>
    </source>
</evidence>
<feature type="region of interest" description="Disordered" evidence="1">
    <location>
        <begin position="1045"/>
        <end position="1064"/>
    </location>
</feature>
<evidence type="ECO:0000313" key="3">
    <source>
        <dbReference type="Proteomes" id="UP000007796"/>
    </source>
</evidence>
<feature type="region of interest" description="Disordered" evidence="1">
    <location>
        <begin position="107"/>
        <end position="136"/>
    </location>
</feature>
<dbReference type="Proteomes" id="UP000007796">
    <property type="component" value="Unassembled WGS sequence"/>
</dbReference>
<protein>
    <recommendedName>
        <fullName evidence="4">Pentatricopeptide repeat protein</fullName>
    </recommendedName>
</protein>
<dbReference type="OrthoDB" id="185373at2759"/>
<dbReference type="STRING" id="655863.F0XHX4"/>
<accession>F0XHX4</accession>